<dbReference type="CDD" id="cd17393">
    <property type="entry name" value="MFS_MosC_like"/>
    <property type="match status" value="1"/>
</dbReference>
<dbReference type="GO" id="GO:0016020">
    <property type="term" value="C:membrane"/>
    <property type="evidence" value="ECO:0007669"/>
    <property type="project" value="UniProtKB-SubCell"/>
</dbReference>
<evidence type="ECO:0000313" key="7">
    <source>
        <dbReference type="Proteomes" id="UP000008635"/>
    </source>
</evidence>
<dbReference type="GO" id="GO:0022857">
    <property type="term" value="F:transmembrane transporter activity"/>
    <property type="evidence" value="ECO:0007669"/>
    <property type="project" value="InterPro"/>
</dbReference>
<reference evidence="6 7" key="1">
    <citation type="journal article" date="2011" name="Stand. Genomic Sci.">
        <title>Complete genome sequence of Deinococcus maricopensis type strain (LB-34).</title>
        <authorList>
            <person name="Pukall R."/>
            <person name="Zeytun A."/>
            <person name="Lucas S."/>
            <person name="Lapidus A."/>
            <person name="Hammon N."/>
            <person name="Deshpande S."/>
            <person name="Nolan M."/>
            <person name="Cheng J.F."/>
            <person name="Pitluck S."/>
            <person name="Liolios K."/>
            <person name="Pagani I."/>
            <person name="Mikhailova N."/>
            <person name="Ivanova N."/>
            <person name="Mavromatis K."/>
            <person name="Pati A."/>
            <person name="Tapia R."/>
            <person name="Han C."/>
            <person name="Goodwin L."/>
            <person name="Chen A."/>
            <person name="Palaniappan K."/>
            <person name="Land M."/>
            <person name="Hauser L."/>
            <person name="Chang Y.J."/>
            <person name="Jeffries C.D."/>
            <person name="Brambilla E.M."/>
            <person name="Rohde M."/>
            <person name="Goker M."/>
            <person name="Detter J.C."/>
            <person name="Woyke T."/>
            <person name="Bristow J."/>
            <person name="Eisen J.A."/>
            <person name="Markowitz V."/>
            <person name="Hugenholtz P."/>
            <person name="Kyrpides N.C."/>
            <person name="Klenk H.P."/>
        </authorList>
    </citation>
    <scope>NUCLEOTIDE SEQUENCE [LARGE SCALE GENOMIC DNA]</scope>
    <source>
        <strain evidence="7">DSM 21211 / LMG 22137 / NRRL B-23946 / LB-34</strain>
    </source>
</reference>
<feature type="transmembrane region" description="Helical" evidence="5">
    <location>
        <begin position="331"/>
        <end position="352"/>
    </location>
</feature>
<dbReference type="EMBL" id="CP002454">
    <property type="protein sequence ID" value="ADV68379.1"/>
    <property type="molecule type" value="Genomic_DNA"/>
</dbReference>
<feature type="transmembrane region" description="Helical" evidence="5">
    <location>
        <begin position="275"/>
        <end position="293"/>
    </location>
</feature>
<feature type="transmembrane region" description="Helical" evidence="5">
    <location>
        <begin position="82"/>
        <end position="112"/>
    </location>
</feature>
<evidence type="ECO:0000313" key="6">
    <source>
        <dbReference type="EMBL" id="ADV68379.1"/>
    </source>
</evidence>
<dbReference type="KEGG" id="dmr:Deima_2750"/>
<comment type="subcellular location">
    <subcellularLocation>
        <location evidence="1">Membrane</location>
        <topology evidence="1">Multi-pass membrane protein</topology>
    </subcellularLocation>
</comment>
<dbReference type="InterPro" id="IPR011701">
    <property type="entry name" value="MFS"/>
</dbReference>
<feature type="transmembrane region" description="Helical" evidence="5">
    <location>
        <begin position="16"/>
        <end position="35"/>
    </location>
</feature>
<dbReference type="Gene3D" id="1.20.1250.20">
    <property type="entry name" value="MFS general substrate transporter like domains"/>
    <property type="match status" value="2"/>
</dbReference>
<keyword evidence="3 5" id="KW-1133">Transmembrane helix</keyword>
<evidence type="ECO:0000256" key="5">
    <source>
        <dbReference type="SAM" id="Phobius"/>
    </source>
</evidence>
<dbReference type="Pfam" id="PF07690">
    <property type="entry name" value="MFS_1"/>
    <property type="match status" value="1"/>
</dbReference>
<evidence type="ECO:0000256" key="3">
    <source>
        <dbReference type="ARBA" id="ARBA00022989"/>
    </source>
</evidence>
<dbReference type="PANTHER" id="PTHR23514:SF13">
    <property type="entry name" value="INNER MEMBRANE PROTEIN YBJJ"/>
    <property type="match status" value="1"/>
</dbReference>
<evidence type="ECO:0000256" key="4">
    <source>
        <dbReference type="ARBA" id="ARBA00023136"/>
    </source>
</evidence>
<keyword evidence="7" id="KW-1185">Reference proteome</keyword>
<dbReference type="STRING" id="709986.Deima_2750"/>
<proteinExistence type="predicted"/>
<dbReference type="HOGENOM" id="CLU_035309_1_1_0"/>
<gene>
    <name evidence="6" type="ordered locus">Deima_2750</name>
</gene>
<dbReference type="InterPro" id="IPR036259">
    <property type="entry name" value="MFS_trans_sf"/>
</dbReference>
<feature type="transmembrane region" description="Helical" evidence="5">
    <location>
        <begin position="299"/>
        <end position="319"/>
    </location>
</feature>
<organism evidence="6 7">
    <name type="scientific">Deinococcus maricopensis (strain DSM 21211 / LMG 22137 / NRRL B-23946 / LB-34)</name>
    <dbReference type="NCBI Taxonomy" id="709986"/>
    <lineage>
        <taxon>Bacteria</taxon>
        <taxon>Thermotogati</taxon>
        <taxon>Deinococcota</taxon>
        <taxon>Deinococci</taxon>
        <taxon>Deinococcales</taxon>
        <taxon>Deinococcaceae</taxon>
        <taxon>Deinococcus</taxon>
    </lineage>
</organism>
<feature type="transmembrane region" description="Helical" evidence="5">
    <location>
        <begin position="203"/>
        <end position="223"/>
    </location>
</feature>
<dbReference type="InterPro" id="IPR051788">
    <property type="entry name" value="MFS_Transporter"/>
</dbReference>
<feature type="transmembrane region" description="Helical" evidence="5">
    <location>
        <begin position="47"/>
        <end position="70"/>
    </location>
</feature>
<feature type="transmembrane region" description="Helical" evidence="5">
    <location>
        <begin position="157"/>
        <end position="182"/>
    </location>
</feature>
<dbReference type="AlphaFoldDB" id="E8UBE0"/>
<sequence length="384" mass="38570" precursor="true">MTHTTHPTPALHAHHATWLVFFLCGVLYASWVVHIPAVSARLHLTPALLGSLLLLIAVGSLLSMTLAGHLTARHGSAATTRAFALISALLLLPPLIAPDAVTLGLALFAFGFANGGLDVAMNAQGVTVERTLQRPTLSGYHAGYSLGNLAGAGLGSLLISAGVTAVPHALSVSVVMLALALLTGPRLLRHDQRSADAAQQGPAARLSPALLLTGLLCLLGMLGEGAMADWSGLYYQQVLHAPAALTGLGFIAFTCTMTLGRVFGDRLRAQLGDLTVVRGGALIAGVGLGAALLTRDPVLTALGFAAFGVGAANVVPALYGAAGHVGGGPGIARVATLGYLGFLAGPPLLGFVAQGTSLPVALALVAGAALIIAGLSGRALQPAA</sequence>
<dbReference type="RefSeq" id="WP_013557883.1">
    <property type="nucleotide sequence ID" value="NC_014958.1"/>
</dbReference>
<evidence type="ECO:0000256" key="1">
    <source>
        <dbReference type="ARBA" id="ARBA00004141"/>
    </source>
</evidence>
<dbReference type="OrthoDB" id="9810941at2"/>
<accession>E8UBE0</accession>
<protein>
    <submittedName>
        <fullName evidence="6">Major facilitator superfamily MFS_1</fullName>
    </submittedName>
</protein>
<dbReference type="eggNOG" id="COG2814">
    <property type="taxonomic scope" value="Bacteria"/>
</dbReference>
<reference evidence="7" key="2">
    <citation type="submission" date="2011-01" db="EMBL/GenBank/DDBJ databases">
        <title>The complete genome of Deinococcus maricopensis DSM 21211.</title>
        <authorList>
            <consortium name="US DOE Joint Genome Institute (JGI-PGF)"/>
            <person name="Lucas S."/>
            <person name="Copeland A."/>
            <person name="Lapidus A."/>
            <person name="Goodwin L."/>
            <person name="Pitluck S."/>
            <person name="Kyrpides N."/>
            <person name="Mavromatis K."/>
            <person name="Pagani I."/>
            <person name="Ivanova N."/>
            <person name="Ovchinnikova G."/>
            <person name="Zeytun A."/>
            <person name="Detter J.C."/>
            <person name="Han C."/>
            <person name="Land M."/>
            <person name="Hauser L."/>
            <person name="Markowitz V."/>
            <person name="Cheng J.-F."/>
            <person name="Hugenholtz P."/>
            <person name="Woyke T."/>
            <person name="Wu D."/>
            <person name="Pukall R."/>
            <person name="Gehrich-Schroeter G."/>
            <person name="Brambilla E."/>
            <person name="Klenk H.-P."/>
            <person name="Eisen J.A."/>
        </authorList>
    </citation>
    <scope>NUCLEOTIDE SEQUENCE [LARGE SCALE GENOMIC DNA]</scope>
    <source>
        <strain evidence="7">DSM 21211 / LMG 22137 / NRRL B-23946 / LB-34</strain>
    </source>
</reference>
<keyword evidence="2 5" id="KW-0812">Transmembrane</keyword>
<feature type="transmembrane region" description="Helical" evidence="5">
    <location>
        <begin position="243"/>
        <end position="263"/>
    </location>
</feature>
<name>E8UBE0_DEIML</name>
<evidence type="ECO:0000256" key="2">
    <source>
        <dbReference type="ARBA" id="ARBA00022692"/>
    </source>
</evidence>
<keyword evidence="4 5" id="KW-0472">Membrane</keyword>
<dbReference type="PANTHER" id="PTHR23514">
    <property type="entry name" value="BYPASS OF STOP CODON PROTEIN 6"/>
    <property type="match status" value="1"/>
</dbReference>
<feature type="transmembrane region" description="Helical" evidence="5">
    <location>
        <begin position="358"/>
        <end position="380"/>
    </location>
</feature>
<dbReference type="SUPFAM" id="SSF103473">
    <property type="entry name" value="MFS general substrate transporter"/>
    <property type="match status" value="1"/>
</dbReference>
<dbReference type="Proteomes" id="UP000008635">
    <property type="component" value="Chromosome"/>
</dbReference>